<evidence type="ECO:0000256" key="1">
    <source>
        <dbReference type="SAM" id="MobiDB-lite"/>
    </source>
</evidence>
<keyword evidence="2" id="KW-0472">Membrane</keyword>
<name>A0A4R8BWH2_9ACTN</name>
<dbReference type="Gene3D" id="3.30.10.20">
    <property type="match status" value="1"/>
</dbReference>
<dbReference type="EMBL" id="SODP01000003">
    <property type="protein sequence ID" value="TDW65876.1"/>
    <property type="molecule type" value="Genomic_DNA"/>
</dbReference>
<dbReference type="CDD" id="cd06577">
    <property type="entry name" value="PASTA_pknB"/>
    <property type="match status" value="1"/>
</dbReference>
<sequence length="282" mass="29671">MKLTDLLERTAEQTPVGPPPLDTLYAGAARRRHRRTAGLMAATVVAVGAVIGASTLLTSRTSTVPGSSPAPVPPAMRMVGFGHAAIAVPADWPSNKSQCGTPKQDTVQIDDPSAMLFCAAFRPAGVESVEMHYGSPRVDFRADETFQIDGVRAERQRTTCSGTNYPEAKADTTICDGTVSIPSLKVWFRAESSTSAAEVDRMLARIAVVADRTGVPSYEALRVDLHGPTGTAYAAVLRQVGLKSRLLTVRSPNYPAGQVLKVSPAPGTMLKPGATVTVTVAG</sequence>
<evidence type="ECO:0000313" key="5">
    <source>
        <dbReference type="Proteomes" id="UP000295146"/>
    </source>
</evidence>
<proteinExistence type="predicted"/>
<gene>
    <name evidence="4" type="ORF">EV653_5891</name>
</gene>
<keyword evidence="2" id="KW-0812">Transmembrane</keyword>
<reference evidence="4 5" key="1">
    <citation type="submission" date="2019-03" db="EMBL/GenBank/DDBJ databases">
        <title>Genomic Encyclopedia of Type Strains, Phase III (KMG-III): the genomes of soil and plant-associated and newly described type strains.</title>
        <authorList>
            <person name="Whitman W."/>
        </authorList>
    </citation>
    <scope>NUCLEOTIDE SEQUENCE [LARGE SCALE GENOMIC DNA]</scope>
    <source>
        <strain evidence="4 5">VKM Ac-2573</strain>
    </source>
</reference>
<accession>A0A4R8BWH2</accession>
<evidence type="ECO:0000256" key="2">
    <source>
        <dbReference type="SAM" id="Phobius"/>
    </source>
</evidence>
<dbReference type="InterPro" id="IPR005543">
    <property type="entry name" value="PASTA_dom"/>
</dbReference>
<keyword evidence="2" id="KW-1133">Transmembrane helix</keyword>
<feature type="domain" description="PASTA" evidence="3">
    <location>
        <begin position="224"/>
        <end position="281"/>
    </location>
</feature>
<comment type="caution">
    <text evidence="4">The sequence shown here is derived from an EMBL/GenBank/DDBJ whole genome shotgun (WGS) entry which is preliminary data.</text>
</comment>
<organism evidence="4 5">
    <name type="scientific">Kribbella pratensis</name>
    <dbReference type="NCBI Taxonomy" id="2512112"/>
    <lineage>
        <taxon>Bacteria</taxon>
        <taxon>Bacillati</taxon>
        <taxon>Actinomycetota</taxon>
        <taxon>Actinomycetes</taxon>
        <taxon>Propionibacteriales</taxon>
        <taxon>Kribbellaceae</taxon>
        <taxon>Kribbella</taxon>
    </lineage>
</organism>
<dbReference type="Proteomes" id="UP000295146">
    <property type="component" value="Unassembled WGS sequence"/>
</dbReference>
<evidence type="ECO:0000259" key="3">
    <source>
        <dbReference type="Pfam" id="PF03793"/>
    </source>
</evidence>
<feature type="transmembrane region" description="Helical" evidence="2">
    <location>
        <begin position="37"/>
        <end position="57"/>
    </location>
</feature>
<dbReference type="OrthoDB" id="3820281at2"/>
<keyword evidence="5" id="KW-1185">Reference proteome</keyword>
<dbReference type="AlphaFoldDB" id="A0A4R8BWH2"/>
<dbReference type="Pfam" id="PF03793">
    <property type="entry name" value="PASTA"/>
    <property type="match status" value="1"/>
</dbReference>
<protein>
    <submittedName>
        <fullName evidence="4">PASTA domain-containing protein</fullName>
    </submittedName>
</protein>
<dbReference type="RefSeq" id="WP_134107383.1">
    <property type="nucleotide sequence ID" value="NZ_SODP01000003.1"/>
</dbReference>
<feature type="compositionally biased region" description="Basic and acidic residues" evidence="1">
    <location>
        <begin position="1"/>
        <end position="11"/>
    </location>
</feature>
<evidence type="ECO:0000313" key="4">
    <source>
        <dbReference type="EMBL" id="TDW65876.1"/>
    </source>
</evidence>
<feature type="region of interest" description="Disordered" evidence="1">
    <location>
        <begin position="1"/>
        <end position="20"/>
    </location>
</feature>